<dbReference type="Gene3D" id="3.30.1240.10">
    <property type="match status" value="1"/>
</dbReference>
<evidence type="ECO:0000313" key="1">
    <source>
        <dbReference type="EMBL" id="HIX72255.1"/>
    </source>
</evidence>
<protein>
    <submittedName>
        <fullName evidence="1">Cof-type HAD-IIB family hydrolase</fullName>
    </submittedName>
</protein>
<gene>
    <name evidence="1" type="ORF">H9849_04465</name>
</gene>
<dbReference type="InterPro" id="IPR023214">
    <property type="entry name" value="HAD_sf"/>
</dbReference>
<proteinExistence type="predicted"/>
<sequence length="269" mass="29657">MDRKLLFFDIDGTLLAGGIPGYIPDSAIEGLKQAQANGHYLFINSGRTYSFMPKAIKEFPFDGYICGCGTEVIFQGETLFHHKLSDSIRFGLIDVLRKCNIQGALEGHFACFFDDSVDLIPPLKSIRATYAGASSSDAVRNFDDPEMDFDKFVVFSDAHSDFDGFLKAVANDFDCVQREPMGDFHFNELVPKGCSKATGIDFLVDHLGASLDDCYVFGDSANDLPMLTHVKNSIAMGNSYPVVLGKTSYVTTPVDRDGIYVALKHFHLI</sequence>
<dbReference type="EMBL" id="DXEQ01000125">
    <property type="protein sequence ID" value="HIX72255.1"/>
    <property type="molecule type" value="Genomic_DNA"/>
</dbReference>
<dbReference type="InterPro" id="IPR000150">
    <property type="entry name" value="Cof"/>
</dbReference>
<dbReference type="SFLD" id="SFLDG01140">
    <property type="entry name" value="C2.B:_Phosphomannomutase_and_P"/>
    <property type="match status" value="1"/>
</dbReference>
<dbReference type="GO" id="GO:0016791">
    <property type="term" value="F:phosphatase activity"/>
    <property type="evidence" value="ECO:0007669"/>
    <property type="project" value="TreeGrafter"/>
</dbReference>
<name>A0A9D1X472_9FIRM</name>
<dbReference type="SUPFAM" id="SSF56784">
    <property type="entry name" value="HAD-like"/>
    <property type="match status" value="1"/>
</dbReference>
<evidence type="ECO:0000313" key="2">
    <source>
        <dbReference type="Proteomes" id="UP000886805"/>
    </source>
</evidence>
<dbReference type="GO" id="GO:0000287">
    <property type="term" value="F:magnesium ion binding"/>
    <property type="evidence" value="ECO:0007669"/>
    <property type="project" value="TreeGrafter"/>
</dbReference>
<dbReference type="NCBIfam" id="TIGR00099">
    <property type="entry name" value="Cof-subfamily"/>
    <property type="match status" value="1"/>
</dbReference>
<dbReference type="SFLD" id="SFLDS00003">
    <property type="entry name" value="Haloacid_Dehalogenase"/>
    <property type="match status" value="1"/>
</dbReference>
<reference evidence="1" key="2">
    <citation type="submission" date="2021-04" db="EMBL/GenBank/DDBJ databases">
        <authorList>
            <person name="Gilroy R."/>
        </authorList>
    </citation>
    <scope>NUCLEOTIDE SEQUENCE</scope>
    <source>
        <strain evidence="1">ChiSxjej3B15-1167</strain>
    </source>
</reference>
<dbReference type="Proteomes" id="UP000886805">
    <property type="component" value="Unassembled WGS sequence"/>
</dbReference>
<dbReference type="InterPro" id="IPR036412">
    <property type="entry name" value="HAD-like_sf"/>
</dbReference>
<dbReference type="Gene3D" id="3.40.50.1000">
    <property type="entry name" value="HAD superfamily/HAD-like"/>
    <property type="match status" value="1"/>
</dbReference>
<organism evidence="1 2">
    <name type="scientific">Candidatus Anaerobutyricum stercoripullorum</name>
    <dbReference type="NCBI Taxonomy" id="2838456"/>
    <lineage>
        <taxon>Bacteria</taxon>
        <taxon>Bacillati</taxon>
        <taxon>Bacillota</taxon>
        <taxon>Clostridia</taxon>
        <taxon>Lachnospirales</taxon>
        <taxon>Lachnospiraceae</taxon>
        <taxon>Anaerobutyricum</taxon>
    </lineage>
</organism>
<comment type="caution">
    <text evidence="1">The sequence shown here is derived from an EMBL/GenBank/DDBJ whole genome shotgun (WGS) entry which is preliminary data.</text>
</comment>
<keyword evidence="1" id="KW-0378">Hydrolase</keyword>
<reference evidence="1" key="1">
    <citation type="journal article" date="2021" name="PeerJ">
        <title>Extensive microbial diversity within the chicken gut microbiome revealed by metagenomics and culture.</title>
        <authorList>
            <person name="Gilroy R."/>
            <person name="Ravi A."/>
            <person name="Getino M."/>
            <person name="Pursley I."/>
            <person name="Horton D.L."/>
            <person name="Alikhan N.F."/>
            <person name="Baker D."/>
            <person name="Gharbi K."/>
            <person name="Hall N."/>
            <person name="Watson M."/>
            <person name="Adriaenssens E.M."/>
            <person name="Foster-Nyarko E."/>
            <person name="Jarju S."/>
            <person name="Secka A."/>
            <person name="Antonio M."/>
            <person name="Oren A."/>
            <person name="Chaudhuri R.R."/>
            <person name="La Ragione R."/>
            <person name="Hildebrand F."/>
            <person name="Pallen M.J."/>
        </authorList>
    </citation>
    <scope>NUCLEOTIDE SEQUENCE</scope>
    <source>
        <strain evidence="1">ChiSxjej3B15-1167</strain>
    </source>
</reference>
<dbReference type="Pfam" id="PF08282">
    <property type="entry name" value="Hydrolase_3"/>
    <property type="match status" value="1"/>
</dbReference>
<dbReference type="PROSITE" id="PS01229">
    <property type="entry name" value="COF_2"/>
    <property type="match status" value="1"/>
</dbReference>
<dbReference type="PANTHER" id="PTHR10000:SF25">
    <property type="entry name" value="PHOSPHATASE YKRA-RELATED"/>
    <property type="match status" value="1"/>
</dbReference>
<dbReference type="PROSITE" id="PS01228">
    <property type="entry name" value="COF_1"/>
    <property type="match status" value="1"/>
</dbReference>
<dbReference type="AlphaFoldDB" id="A0A9D1X472"/>
<accession>A0A9D1X472</accession>
<dbReference type="PANTHER" id="PTHR10000">
    <property type="entry name" value="PHOSPHOSERINE PHOSPHATASE"/>
    <property type="match status" value="1"/>
</dbReference>
<dbReference type="GO" id="GO:0005829">
    <property type="term" value="C:cytosol"/>
    <property type="evidence" value="ECO:0007669"/>
    <property type="project" value="TreeGrafter"/>
</dbReference>